<dbReference type="VEuPathDB" id="FungiDB:YALI1_D23785g"/>
<name>A0A1H6Q786_YARLL</name>
<dbReference type="PROSITE" id="PS50904">
    <property type="entry name" value="PRELI_MSF1"/>
    <property type="match status" value="1"/>
</dbReference>
<evidence type="ECO:0000259" key="1">
    <source>
        <dbReference type="PROSITE" id="PS50904"/>
    </source>
</evidence>
<dbReference type="GeneID" id="2911141"/>
<dbReference type="Proteomes" id="UP000256601">
    <property type="component" value="Unassembled WGS sequence"/>
</dbReference>
<dbReference type="EMBL" id="KZ858976">
    <property type="protein sequence ID" value="RDW26645.1"/>
    <property type="molecule type" value="Genomic_DNA"/>
</dbReference>
<protein>
    <submittedName>
        <fullName evidence="3">PRELI-like family-domain-containing protein</fullName>
    </submittedName>
</protein>
<evidence type="ECO:0000313" key="4">
    <source>
        <dbReference type="Proteomes" id="UP000182444"/>
    </source>
</evidence>
<dbReference type="Proteomes" id="UP000182444">
    <property type="component" value="Chromosome 1D"/>
</dbReference>
<evidence type="ECO:0000313" key="3">
    <source>
        <dbReference type="EMBL" id="RDW26645.1"/>
    </source>
</evidence>
<sequence>MKFFDSRHYFNYSWEQVSIANWKKYPNEVSTHVIAVDVLRREVDPKSGVLRTERLITCKQSIPKWLLALVGGQEVSYVREVSEVDPKARTVVMRSTNMTMNNLLLVFETCTYSPDPENPATKTVFDQEAQITAFASWKRICNKIEDWTVERFGQNAIKGKAGFEGVLQKVANSDVFARESVSLS</sequence>
<dbReference type="VEuPathDB" id="FungiDB:YALI0_D18854g"/>
<dbReference type="GO" id="GO:0005758">
    <property type="term" value="C:mitochondrial intermembrane space"/>
    <property type="evidence" value="ECO:0007669"/>
    <property type="project" value="InterPro"/>
</dbReference>
<gene>
    <name evidence="3" type="ORF">B0I71DRAFT_130592</name>
    <name evidence="2" type="ORF">YALI1_D23785g</name>
</gene>
<evidence type="ECO:0000313" key="2">
    <source>
        <dbReference type="EMBL" id="AOW04284.1"/>
    </source>
</evidence>
<dbReference type="KEGG" id="yli:2911141"/>
<dbReference type="InterPro" id="IPR006797">
    <property type="entry name" value="PRELI/MSF1_dom"/>
</dbReference>
<reference evidence="3 5" key="2">
    <citation type="submission" date="2018-07" db="EMBL/GenBank/DDBJ databases">
        <title>Draft Genome Assemblies for Five Robust Yarrowia lipolytica Strains Exhibiting High Lipid Production and Pentose Sugar Utilization and Sugar Alcohol Secretion from Undetoxified Lignocellulosic Biomass Hydrolysates.</title>
        <authorList>
            <consortium name="DOE Joint Genome Institute"/>
            <person name="Walker C."/>
            <person name="Ryu S."/>
            <person name="Na H."/>
            <person name="Zane M."/>
            <person name="LaButti K."/>
            <person name="Lipzen A."/>
            <person name="Haridas S."/>
            <person name="Barry K."/>
            <person name="Grigoriev I.V."/>
            <person name="Quarterman J."/>
            <person name="Slininger P."/>
            <person name="Dien B."/>
            <person name="Trinh C.T."/>
        </authorList>
    </citation>
    <scope>NUCLEOTIDE SEQUENCE [LARGE SCALE GENOMIC DNA]</scope>
    <source>
        <strain evidence="3 5">YB392</strain>
    </source>
</reference>
<reference evidence="2 4" key="1">
    <citation type="journal article" date="2016" name="PLoS ONE">
        <title>Sequence Assembly of Yarrowia lipolytica Strain W29/CLIB89 Shows Transposable Element Diversity.</title>
        <authorList>
            <person name="Magnan C."/>
            <person name="Yu J."/>
            <person name="Chang I."/>
            <person name="Jahn E."/>
            <person name="Kanomata Y."/>
            <person name="Wu J."/>
            <person name="Zeller M."/>
            <person name="Oakes M."/>
            <person name="Baldi P."/>
            <person name="Sandmeyer S."/>
        </authorList>
    </citation>
    <scope>NUCLEOTIDE SEQUENCE [LARGE SCALE GENOMIC DNA]</scope>
    <source>
        <strain evidence="2">CLIB89</strain>
        <strain evidence="4">CLIB89(W29)</strain>
    </source>
</reference>
<dbReference type="OMA" id="YCPWNEK"/>
<feature type="domain" description="PRELI/MSF1" evidence="1">
    <location>
        <begin position="1"/>
        <end position="175"/>
    </location>
</feature>
<dbReference type="RefSeq" id="XP_503005.1">
    <property type="nucleotide sequence ID" value="XM_503005.1"/>
</dbReference>
<dbReference type="InterPro" id="IPR037365">
    <property type="entry name" value="Slowmo/Ups"/>
</dbReference>
<dbReference type="AlphaFoldDB" id="A0A1H6Q786"/>
<dbReference type="eggNOG" id="KOG3336">
    <property type="taxonomic scope" value="Eukaryota"/>
</dbReference>
<dbReference type="OrthoDB" id="407630at2759"/>
<accession>A0A1H6Q786</accession>
<evidence type="ECO:0000313" key="5">
    <source>
        <dbReference type="Proteomes" id="UP000256601"/>
    </source>
</evidence>
<dbReference type="Pfam" id="PF04707">
    <property type="entry name" value="PRELI"/>
    <property type="match status" value="1"/>
</dbReference>
<dbReference type="EMBL" id="CP017556">
    <property type="protein sequence ID" value="AOW04284.1"/>
    <property type="molecule type" value="Genomic_DNA"/>
</dbReference>
<organism evidence="2 4">
    <name type="scientific">Yarrowia lipolytica</name>
    <name type="common">Candida lipolytica</name>
    <dbReference type="NCBI Taxonomy" id="4952"/>
    <lineage>
        <taxon>Eukaryota</taxon>
        <taxon>Fungi</taxon>
        <taxon>Dikarya</taxon>
        <taxon>Ascomycota</taxon>
        <taxon>Saccharomycotina</taxon>
        <taxon>Dipodascomycetes</taxon>
        <taxon>Dipodascales</taxon>
        <taxon>Dipodascales incertae sedis</taxon>
        <taxon>Yarrowia</taxon>
    </lineage>
</organism>
<proteinExistence type="predicted"/>
<dbReference type="PANTHER" id="PTHR11158">
    <property type="entry name" value="MSF1/PX19 RELATED"/>
    <property type="match status" value="1"/>
</dbReference>